<reference evidence="2 3" key="1">
    <citation type="journal article" date="2023" name="IMA Fungus">
        <title>Comparative genomic study of the Penicillium genus elucidates a diverse pangenome and 15 lateral gene transfer events.</title>
        <authorList>
            <person name="Petersen C."/>
            <person name="Sorensen T."/>
            <person name="Nielsen M.R."/>
            <person name="Sondergaard T.E."/>
            <person name="Sorensen J.L."/>
            <person name="Fitzpatrick D.A."/>
            <person name="Frisvad J.C."/>
            <person name="Nielsen K.L."/>
        </authorList>
    </citation>
    <scope>NUCLEOTIDE SEQUENCE [LARGE SCALE GENOMIC DNA]</scope>
    <source>
        <strain evidence="2 3">IBT 29057</strain>
    </source>
</reference>
<dbReference type="GO" id="GO:0006508">
    <property type="term" value="P:proteolysis"/>
    <property type="evidence" value="ECO:0007669"/>
    <property type="project" value="InterPro"/>
</dbReference>
<name>A0AAD6DNU2_9EURO</name>
<evidence type="ECO:0000313" key="3">
    <source>
        <dbReference type="Proteomes" id="UP001216150"/>
    </source>
</evidence>
<dbReference type="PANTHER" id="PTHR12994:SF17">
    <property type="entry name" value="LD30995P"/>
    <property type="match status" value="1"/>
</dbReference>
<organism evidence="2 3">
    <name type="scientific">Penicillium hetheringtonii</name>
    <dbReference type="NCBI Taxonomy" id="911720"/>
    <lineage>
        <taxon>Eukaryota</taxon>
        <taxon>Fungi</taxon>
        <taxon>Dikarya</taxon>
        <taxon>Ascomycota</taxon>
        <taxon>Pezizomycotina</taxon>
        <taxon>Eurotiomycetes</taxon>
        <taxon>Eurotiomycetidae</taxon>
        <taxon>Eurotiales</taxon>
        <taxon>Aspergillaceae</taxon>
        <taxon>Penicillium</taxon>
    </lineage>
</organism>
<dbReference type="GO" id="GO:0016805">
    <property type="term" value="F:dipeptidase activity"/>
    <property type="evidence" value="ECO:0007669"/>
    <property type="project" value="InterPro"/>
</dbReference>
<evidence type="ECO:0000256" key="1">
    <source>
        <dbReference type="ARBA" id="ARBA00005705"/>
    </source>
</evidence>
<dbReference type="Pfam" id="PF03577">
    <property type="entry name" value="Peptidase_C69"/>
    <property type="match status" value="1"/>
</dbReference>
<proteinExistence type="inferred from homology"/>
<comment type="similarity">
    <text evidence="1">Belongs to the peptidase C69 family. Secernin subfamily.</text>
</comment>
<accession>A0AAD6DNU2</accession>
<evidence type="ECO:0000313" key="2">
    <source>
        <dbReference type="EMBL" id="KAJ5589865.1"/>
    </source>
</evidence>
<dbReference type="GO" id="GO:0070004">
    <property type="term" value="F:cysteine-type exopeptidase activity"/>
    <property type="evidence" value="ECO:0007669"/>
    <property type="project" value="InterPro"/>
</dbReference>
<comment type="caution">
    <text evidence="2">The sequence shown here is derived from an EMBL/GenBank/DDBJ whole genome shotgun (WGS) entry which is preliminary data.</text>
</comment>
<dbReference type="Gene3D" id="3.60.60.10">
    <property type="entry name" value="Penicillin V Acylase, Chain A"/>
    <property type="match status" value="1"/>
</dbReference>
<sequence>MTPKPQKGPSYSDLARLVMERASSAREGVEIIGDLIRKYGYSDYGGNTHLIADKDEGWIVWEFAGGKGLWAAERD</sequence>
<dbReference type="InterPro" id="IPR005322">
    <property type="entry name" value="Peptidase_C69"/>
</dbReference>
<protein>
    <submittedName>
        <fullName evidence="2">Peptidase family C69-domain-containing protein</fullName>
    </submittedName>
</protein>
<dbReference type="PANTHER" id="PTHR12994">
    <property type="entry name" value="SECERNIN"/>
    <property type="match status" value="1"/>
</dbReference>
<keyword evidence="3" id="KW-1185">Reference proteome</keyword>
<dbReference type="AlphaFoldDB" id="A0AAD6DNU2"/>
<dbReference type="EMBL" id="JAQJAC010000003">
    <property type="protein sequence ID" value="KAJ5589865.1"/>
    <property type="molecule type" value="Genomic_DNA"/>
</dbReference>
<dbReference type="Proteomes" id="UP001216150">
    <property type="component" value="Unassembled WGS sequence"/>
</dbReference>
<gene>
    <name evidence="2" type="ORF">N7450_003837</name>
</gene>